<feature type="domain" description="NodB homology" evidence="7">
    <location>
        <begin position="187"/>
        <end position="260"/>
    </location>
</feature>
<dbReference type="Gene3D" id="3.20.20.370">
    <property type="entry name" value="Glycoside hydrolase/deacetylase"/>
    <property type="match status" value="1"/>
</dbReference>
<name>A0A1W6MW51_9HYPH</name>
<dbReference type="GO" id="GO:0016810">
    <property type="term" value="F:hydrolase activity, acting on carbon-nitrogen (but not peptide) bonds"/>
    <property type="evidence" value="ECO:0007669"/>
    <property type="project" value="InterPro"/>
</dbReference>
<dbReference type="InterPro" id="IPR011330">
    <property type="entry name" value="Glyco_hydro/deAcase_b/a-brl"/>
</dbReference>
<dbReference type="RefSeq" id="WP_158658742.1">
    <property type="nucleotide sequence ID" value="NZ_AP027149.1"/>
</dbReference>
<evidence type="ECO:0000313" key="8">
    <source>
        <dbReference type="EMBL" id="ARN81807.1"/>
    </source>
</evidence>
<dbReference type="EMBL" id="CP019948">
    <property type="protein sequence ID" value="ARN81807.1"/>
    <property type="molecule type" value="Genomic_DNA"/>
</dbReference>
<keyword evidence="9" id="KW-1185">Reference proteome</keyword>
<dbReference type="OrthoDB" id="9782872at2"/>
<comment type="function">
    <text evidence="1">Is involved in generating a small heat-stable compound (Nod), an acylated oligomer of N-acetylglucosamine, that stimulates mitosis in various plant protoplasts.</text>
</comment>
<evidence type="ECO:0000256" key="1">
    <source>
        <dbReference type="ARBA" id="ARBA00003236"/>
    </source>
</evidence>
<dbReference type="CDD" id="cd10918">
    <property type="entry name" value="CE4_NodB_like_5s_6s"/>
    <property type="match status" value="1"/>
</dbReference>
<gene>
    <name evidence="8" type="ORF">B1812_12770</name>
</gene>
<dbReference type="Proteomes" id="UP000193978">
    <property type="component" value="Chromosome"/>
</dbReference>
<evidence type="ECO:0000256" key="3">
    <source>
        <dbReference type="ARBA" id="ARBA00010973"/>
    </source>
</evidence>
<evidence type="ECO:0000256" key="6">
    <source>
        <dbReference type="ARBA" id="ARBA00032976"/>
    </source>
</evidence>
<dbReference type="Pfam" id="PF01522">
    <property type="entry name" value="Polysacc_deac_1"/>
    <property type="match status" value="1"/>
</dbReference>
<organism evidence="8 9">
    <name type="scientific">Methylocystis bryophila</name>
    <dbReference type="NCBI Taxonomy" id="655015"/>
    <lineage>
        <taxon>Bacteria</taxon>
        <taxon>Pseudomonadati</taxon>
        <taxon>Pseudomonadota</taxon>
        <taxon>Alphaproteobacteria</taxon>
        <taxon>Hyphomicrobiales</taxon>
        <taxon>Methylocystaceae</taxon>
        <taxon>Methylocystis</taxon>
    </lineage>
</organism>
<evidence type="ECO:0000259" key="7">
    <source>
        <dbReference type="Pfam" id="PF01522"/>
    </source>
</evidence>
<dbReference type="GO" id="GO:0005576">
    <property type="term" value="C:extracellular region"/>
    <property type="evidence" value="ECO:0007669"/>
    <property type="project" value="UniProtKB-SubCell"/>
</dbReference>
<dbReference type="GO" id="GO:0005975">
    <property type="term" value="P:carbohydrate metabolic process"/>
    <property type="evidence" value="ECO:0007669"/>
    <property type="project" value="InterPro"/>
</dbReference>
<evidence type="ECO:0000313" key="9">
    <source>
        <dbReference type="Proteomes" id="UP000193978"/>
    </source>
</evidence>
<dbReference type="AlphaFoldDB" id="A0A1W6MW51"/>
<sequence>MTLKIFTLSRAKALTILNLHRVTASPGSCASIGPSQFDELLPWLKARFSLIGFDELSRPLASDKPPMIISFDDGYKDFIDIAAPILEKHRVRVNQNVLPAAIETGRPPMNVILQDFINCAPARLLREVPLPGLPNGADPDKRAKSCLRCSSALKAQPIAEQKAQFSKLQPQIERLENFRPSPMMTIEEVRQIAQSHEVGAHSFEHASMATETDDYLRNDARKCREFFLERLSFAPKIYAFPNGSYRAGQPEILRAEGYTHVLLGDGRYSRLDAWRHYRFNFYADSQAEARARSLGWPCVFAR</sequence>
<dbReference type="InterPro" id="IPR051398">
    <property type="entry name" value="Polysacch_Deacetylase"/>
</dbReference>
<evidence type="ECO:0000256" key="4">
    <source>
        <dbReference type="ARBA" id="ARBA00020071"/>
    </source>
</evidence>
<comment type="similarity">
    <text evidence="3">Belongs to the polysaccharide deacetylase family.</text>
</comment>
<reference evidence="8 9" key="1">
    <citation type="submission" date="2017-02" db="EMBL/GenBank/DDBJ databases">
        <authorList>
            <person name="Peterson S.W."/>
        </authorList>
    </citation>
    <scope>NUCLEOTIDE SEQUENCE [LARGE SCALE GENOMIC DNA]</scope>
    <source>
        <strain evidence="8 9">S285</strain>
    </source>
</reference>
<keyword evidence="5" id="KW-0732">Signal</keyword>
<dbReference type="SUPFAM" id="SSF88713">
    <property type="entry name" value="Glycoside hydrolase/deacetylase"/>
    <property type="match status" value="1"/>
</dbReference>
<evidence type="ECO:0000256" key="5">
    <source>
        <dbReference type="ARBA" id="ARBA00022729"/>
    </source>
</evidence>
<accession>A0A1W6MW51</accession>
<comment type="subcellular location">
    <subcellularLocation>
        <location evidence="2">Secreted</location>
    </subcellularLocation>
</comment>
<proteinExistence type="inferred from homology"/>
<dbReference type="PANTHER" id="PTHR34216:SF3">
    <property type="entry name" value="POLY-BETA-1,6-N-ACETYL-D-GLUCOSAMINE N-DEACETYLASE"/>
    <property type="match status" value="1"/>
</dbReference>
<dbReference type="InterPro" id="IPR002509">
    <property type="entry name" value="NODB_dom"/>
</dbReference>
<dbReference type="KEGG" id="mbry:B1812_12770"/>
<evidence type="ECO:0000256" key="2">
    <source>
        <dbReference type="ARBA" id="ARBA00004613"/>
    </source>
</evidence>
<dbReference type="PANTHER" id="PTHR34216">
    <property type="match status" value="1"/>
</dbReference>
<protein>
    <recommendedName>
        <fullName evidence="4">Chitooligosaccharide deacetylase</fullName>
    </recommendedName>
    <alternativeName>
        <fullName evidence="6">Nodulation protein B</fullName>
    </alternativeName>
</protein>